<feature type="binding site" evidence="16">
    <location>
        <position position="482"/>
    </location>
    <ligand>
        <name>L-serine</name>
        <dbReference type="ChEBI" id="CHEBI:33384"/>
    </ligand>
</feature>
<evidence type="ECO:0000256" key="14">
    <source>
        <dbReference type="ARBA" id="ARBA00047929"/>
    </source>
</evidence>
<comment type="pathway">
    <text evidence="2">Aminoacyl-tRNA biosynthesis; selenocysteinyl-tRNA(Sec) biosynthesis; L-seryl-tRNA(Sec) from L-serine and tRNA(Sec): step 1/1.</text>
</comment>
<dbReference type="PhylomeDB" id="A0A0G4FRA0"/>
<keyword evidence="8 17" id="KW-0067">ATP-binding</keyword>
<gene>
    <name evidence="22" type="ORF">Cvel_18368</name>
</gene>
<feature type="compositionally biased region" description="Basic residues" evidence="19">
    <location>
        <begin position="464"/>
        <end position="476"/>
    </location>
</feature>
<organism evidence="22">
    <name type="scientific">Chromera velia CCMP2878</name>
    <dbReference type="NCBI Taxonomy" id="1169474"/>
    <lineage>
        <taxon>Eukaryota</taxon>
        <taxon>Sar</taxon>
        <taxon>Alveolata</taxon>
        <taxon>Colpodellida</taxon>
        <taxon>Chromeraceae</taxon>
        <taxon>Chromera</taxon>
    </lineage>
</organism>
<dbReference type="PANTHER" id="PTHR43697">
    <property type="entry name" value="SERYL-TRNA SYNTHETASE"/>
    <property type="match status" value="1"/>
</dbReference>
<evidence type="ECO:0000256" key="6">
    <source>
        <dbReference type="ARBA" id="ARBA00022598"/>
    </source>
</evidence>
<dbReference type="SUPFAM" id="SSF55681">
    <property type="entry name" value="Class II aaRS and biotin synthetases"/>
    <property type="match status" value="1"/>
</dbReference>
<dbReference type="GO" id="GO:0005737">
    <property type="term" value="C:cytoplasm"/>
    <property type="evidence" value="ECO:0007669"/>
    <property type="project" value="UniProtKB-SubCell"/>
</dbReference>
<feature type="binding site" evidence="17">
    <location>
        <begin position="429"/>
        <end position="432"/>
    </location>
    <ligand>
        <name>ATP</name>
        <dbReference type="ChEBI" id="CHEBI:30616"/>
    </ligand>
</feature>
<feature type="binding site" evidence="16">
    <location>
        <position position="342"/>
    </location>
    <ligand>
        <name>L-serine</name>
        <dbReference type="ChEBI" id="CHEBI:33384"/>
    </ligand>
</feature>
<dbReference type="NCBIfam" id="TIGR00414">
    <property type="entry name" value="serS"/>
    <property type="match status" value="1"/>
</dbReference>
<evidence type="ECO:0000256" key="15">
    <source>
        <dbReference type="ARBA" id="ARBA00048823"/>
    </source>
</evidence>
<reference evidence="22" key="1">
    <citation type="submission" date="2014-11" db="EMBL/GenBank/DDBJ databases">
        <authorList>
            <person name="Otto D Thomas"/>
            <person name="Naeem Raeece"/>
        </authorList>
    </citation>
    <scope>NUCLEOTIDE SEQUENCE</scope>
</reference>
<dbReference type="PRINTS" id="PR00981">
    <property type="entry name" value="TRNASYNTHSER"/>
</dbReference>
<evidence type="ECO:0000256" key="19">
    <source>
        <dbReference type="SAM" id="MobiDB-lite"/>
    </source>
</evidence>
<proteinExistence type="inferred from homology"/>
<dbReference type="PANTHER" id="PTHR43697:SF1">
    <property type="entry name" value="SERINE--TRNA LIGASE"/>
    <property type="match status" value="1"/>
</dbReference>
<evidence type="ECO:0000256" key="18">
    <source>
        <dbReference type="SAM" id="Coils"/>
    </source>
</evidence>
<dbReference type="InterPro" id="IPR033729">
    <property type="entry name" value="SerRS_core"/>
</dbReference>
<dbReference type="PIRSF" id="PIRSF001529">
    <property type="entry name" value="Ser-tRNA-synth_IIa"/>
    <property type="match status" value="1"/>
</dbReference>
<dbReference type="Pfam" id="PF02403">
    <property type="entry name" value="Seryl_tRNA_N"/>
    <property type="match status" value="1"/>
</dbReference>
<dbReference type="VEuPathDB" id="CryptoDB:Cvel_18368"/>
<evidence type="ECO:0000256" key="11">
    <source>
        <dbReference type="ARBA" id="ARBA00031113"/>
    </source>
</evidence>
<feature type="coiled-coil region" evidence="18">
    <location>
        <begin position="90"/>
        <end position="117"/>
    </location>
</feature>
<dbReference type="EC" id="6.1.1.11" evidence="4"/>
<protein>
    <recommendedName>
        <fullName evidence="13">Serine--tRNA ligase</fullName>
        <ecNumber evidence="4">6.1.1.11</ecNumber>
    </recommendedName>
    <alternativeName>
        <fullName evidence="11">Seryl-tRNA synthetase</fullName>
    </alternativeName>
    <alternativeName>
        <fullName evidence="12">Seryl-tRNA(Ser/Sec) synthetase</fullName>
    </alternativeName>
</protein>
<dbReference type="Pfam" id="PF00587">
    <property type="entry name" value="tRNA-synt_2b"/>
    <property type="match status" value="1"/>
</dbReference>
<dbReference type="GO" id="GO:0006434">
    <property type="term" value="P:seryl-tRNA aminoacylation"/>
    <property type="evidence" value="ECO:0007669"/>
    <property type="project" value="InterPro"/>
</dbReference>
<sequence>MARLRLFWFFVGYSACCSAFLPLFKPSVRLSLTVSSDSAQSVPETATSASSFVPKPSVDFKTISDDPETVKESLRLRRADQSLIDSVDRLVALNARKNELTREGDEQRAKRKRLSQQIGVLMKKKNAAGGGDGEDPQVVKEIEELRNQVEDSVQVAAKSDEELEGVAAEANGLLLALPNFLDDQVPEGNDETENEVLYEWGAEKCKKGESFLWHDEIASRLGSWMPEAAAAVSGARFAAFTGGVARLERAIAQLCLDTHADEHGYKEAVVPIMVGASALEATGQLPKFEDDLFRLDGRHTLNGEPGFLIPTAEVPLTNLFKLSILDEKDLPLKLVAHTPCFRAEAGSYGRDTRGYIRQHVFHKVELVKVCTPETSAEEHEALTADAEKILQKLELPYRKVRLCSGDIGFSAAHCYDLEVWLPGQQMWREISSCSNCWDFQARRAGLRYRPQQRQGGAEESGQKGGKKGKNKPPRPVHCHTINGSGLAVGRCLVAVLENYQKALEDGRIGVEVPEVLQKYMGGCSVLEEPE</sequence>
<evidence type="ECO:0000256" key="7">
    <source>
        <dbReference type="ARBA" id="ARBA00022741"/>
    </source>
</evidence>
<keyword evidence="5" id="KW-0963">Cytoplasm</keyword>
<keyword evidence="10" id="KW-0030">Aminoacyl-tRNA synthetase</keyword>
<feature type="domain" description="Aminoacyl-transfer RNA synthetases class-II family profile" evidence="21">
    <location>
        <begin position="262"/>
        <end position="513"/>
    </location>
</feature>
<dbReference type="InterPro" id="IPR042103">
    <property type="entry name" value="SerRS_1_N_sf"/>
</dbReference>
<feature type="binding site" evidence="16">
    <location>
        <position position="365"/>
    </location>
    <ligand>
        <name>L-serine</name>
        <dbReference type="ChEBI" id="CHEBI:33384"/>
    </ligand>
</feature>
<comment type="similarity">
    <text evidence="3">Belongs to the class-II aminoacyl-tRNA synthetase family. Type-1 seryl-tRNA synthetase subfamily.</text>
</comment>
<evidence type="ECO:0000256" key="20">
    <source>
        <dbReference type="SAM" id="Phobius"/>
    </source>
</evidence>
<keyword evidence="6" id="KW-0436">Ligase</keyword>
<dbReference type="InterPro" id="IPR002317">
    <property type="entry name" value="Ser-tRNA-ligase_type_1"/>
</dbReference>
<comment type="catalytic activity">
    <reaction evidence="15">
        <text>tRNA(Ser) + L-serine + ATP = L-seryl-tRNA(Ser) + AMP + diphosphate + H(+)</text>
        <dbReference type="Rhea" id="RHEA:12292"/>
        <dbReference type="Rhea" id="RHEA-COMP:9669"/>
        <dbReference type="Rhea" id="RHEA-COMP:9703"/>
        <dbReference type="ChEBI" id="CHEBI:15378"/>
        <dbReference type="ChEBI" id="CHEBI:30616"/>
        <dbReference type="ChEBI" id="CHEBI:33019"/>
        <dbReference type="ChEBI" id="CHEBI:33384"/>
        <dbReference type="ChEBI" id="CHEBI:78442"/>
        <dbReference type="ChEBI" id="CHEBI:78533"/>
        <dbReference type="ChEBI" id="CHEBI:456215"/>
        <dbReference type="EC" id="6.1.1.11"/>
    </reaction>
</comment>
<evidence type="ECO:0000259" key="21">
    <source>
        <dbReference type="PROSITE" id="PS50862"/>
    </source>
</evidence>
<keyword evidence="18" id="KW-0175">Coiled coil</keyword>
<evidence type="ECO:0000256" key="12">
    <source>
        <dbReference type="ARBA" id="ARBA00033352"/>
    </source>
</evidence>
<dbReference type="AlphaFoldDB" id="A0A0G4FRA0"/>
<comment type="catalytic activity">
    <reaction evidence="14">
        <text>tRNA(Sec) + L-serine + ATP = L-seryl-tRNA(Sec) + AMP + diphosphate + H(+)</text>
        <dbReference type="Rhea" id="RHEA:42580"/>
        <dbReference type="Rhea" id="RHEA-COMP:9742"/>
        <dbReference type="Rhea" id="RHEA-COMP:10128"/>
        <dbReference type="ChEBI" id="CHEBI:15378"/>
        <dbReference type="ChEBI" id="CHEBI:30616"/>
        <dbReference type="ChEBI" id="CHEBI:33019"/>
        <dbReference type="ChEBI" id="CHEBI:33384"/>
        <dbReference type="ChEBI" id="CHEBI:78442"/>
        <dbReference type="ChEBI" id="CHEBI:78533"/>
        <dbReference type="ChEBI" id="CHEBI:456215"/>
        <dbReference type="EC" id="6.1.1.11"/>
    </reaction>
</comment>
<evidence type="ECO:0000256" key="4">
    <source>
        <dbReference type="ARBA" id="ARBA00012840"/>
    </source>
</evidence>
<dbReference type="CDD" id="cd00770">
    <property type="entry name" value="SerRS_core"/>
    <property type="match status" value="1"/>
</dbReference>
<evidence type="ECO:0000256" key="3">
    <source>
        <dbReference type="ARBA" id="ARBA00010728"/>
    </source>
</evidence>
<dbReference type="InterPro" id="IPR006195">
    <property type="entry name" value="aa-tRNA-synth_II"/>
</dbReference>
<comment type="subcellular location">
    <subcellularLocation>
        <location evidence="1">Cytoplasm</location>
    </subcellularLocation>
</comment>
<evidence type="ECO:0000256" key="2">
    <source>
        <dbReference type="ARBA" id="ARBA00005045"/>
    </source>
</evidence>
<evidence type="ECO:0000256" key="5">
    <source>
        <dbReference type="ARBA" id="ARBA00022490"/>
    </source>
</evidence>
<dbReference type="GO" id="GO:0004828">
    <property type="term" value="F:serine-tRNA ligase activity"/>
    <property type="evidence" value="ECO:0007669"/>
    <property type="project" value="UniProtKB-EC"/>
</dbReference>
<evidence type="ECO:0000256" key="17">
    <source>
        <dbReference type="PIRSR" id="PIRSR001529-2"/>
    </source>
</evidence>
<evidence type="ECO:0000313" key="22">
    <source>
        <dbReference type="EMBL" id="CEM17088.1"/>
    </source>
</evidence>
<accession>A0A0G4FRA0</accession>
<dbReference type="InterPro" id="IPR015866">
    <property type="entry name" value="Ser-tRNA-synth_1_N"/>
</dbReference>
<dbReference type="PROSITE" id="PS50862">
    <property type="entry name" value="AA_TRNA_LIGASE_II"/>
    <property type="match status" value="1"/>
</dbReference>
<evidence type="ECO:0000256" key="8">
    <source>
        <dbReference type="ARBA" id="ARBA00022840"/>
    </source>
</evidence>
<feature type="transmembrane region" description="Helical" evidence="20">
    <location>
        <begin position="6"/>
        <end position="24"/>
    </location>
</feature>
<name>A0A0G4FRA0_9ALVE</name>
<keyword evidence="20" id="KW-0472">Membrane</keyword>
<feature type="region of interest" description="Disordered" evidence="19">
    <location>
        <begin position="448"/>
        <end position="476"/>
    </location>
</feature>
<dbReference type="EMBL" id="CDMZ01000571">
    <property type="protein sequence ID" value="CEM17088.1"/>
    <property type="molecule type" value="Genomic_DNA"/>
</dbReference>
<dbReference type="InterPro" id="IPR045864">
    <property type="entry name" value="aa-tRNA-synth_II/BPL/LPL"/>
</dbReference>
<keyword evidence="20" id="KW-1133">Transmembrane helix</keyword>
<evidence type="ECO:0000256" key="13">
    <source>
        <dbReference type="ARBA" id="ARBA00039158"/>
    </source>
</evidence>
<dbReference type="SUPFAM" id="SSF46589">
    <property type="entry name" value="tRNA-binding arm"/>
    <property type="match status" value="1"/>
</dbReference>
<evidence type="ECO:0000256" key="1">
    <source>
        <dbReference type="ARBA" id="ARBA00004496"/>
    </source>
</evidence>
<keyword evidence="9" id="KW-0648">Protein biosynthesis</keyword>
<feature type="binding site" evidence="17">
    <location>
        <begin position="342"/>
        <end position="344"/>
    </location>
    <ligand>
        <name>ATP</name>
        <dbReference type="ChEBI" id="CHEBI:30616"/>
    </ligand>
</feature>
<keyword evidence="20" id="KW-0812">Transmembrane</keyword>
<evidence type="ECO:0000256" key="16">
    <source>
        <dbReference type="PIRSR" id="PIRSR001529-1"/>
    </source>
</evidence>
<dbReference type="Gene3D" id="3.30.930.10">
    <property type="entry name" value="Bira Bifunctional Protein, Domain 2"/>
    <property type="match status" value="1"/>
</dbReference>
<dbReference type="InterPro" id="IPR002314">
    <property type="entry name" value="aa-tRNA-synt_IIb"/>
</dbReference>
<dbReference type="Gene3D" id="1.10.287.40">
    <property type="entry name" value="Serine-tRNA synthetase, tRNA binding domain"/>
    <property type="match status" value="1"/>
</dbReference>
<feature type="binding site" evidence="16">
    <location>
        <position position="311"/>
    </location>
    <ligand>
        <name>L-serine</name>
        <dbReference type="ChEBI" id="CHEBI:33384"/>
    </ligand>
</feature>
<evidence type="ECO:0000256" key="10">
    <source>
        <dbReference type="ARBA" id="ARBA00023146"/>
    </source>
</evidence>
<keyword evidence="7" id="KW-0547">Nucleotide-binding</keyword>
<evidence type="ECO:0000256" key="9">
    <source>
        <dbReference type="ARBA" id="ARBA00022917"/>
    </source>
</evidence>
<dbReference type="InterPro" id="IPR010978">
    <property type="entry name" value="tRNA-bd_arm"/>
</dbReference>
<dbReference type="GO" id="GO:0005524">
    <property type="term" value="F:ATP binding"/>
    <property type="evidence" value="ECO:0007669"/>
    <property type="project" value="UniProtKB-KW"/>
</dbReference>